<keyword evidence="4" id="KW-1185">Reference proteome</keyword>
<dbReference type="AlphaFoldDB" id="A0A517P4K5"/>
<keyword evidence="3" id="KW-0413">Isomerase</keyword>
<organism evidence="3 4">
    <name type="scientific">Alienimonas californiensis</name>
    <dbReference type="NCBI Taxonomy" id="2527989"/>
    <lineage>
        <taxon>Bacteria</taxon>
        <taxon>Pseudomonadati</taxon>
        <taxon>Planctomycetota</taxon>
        <taxon>Planctomycetia</taxon>
        <taxon>Planctomycetales</taxon>
        <taxon>Planctomycetaceae</taxon>
        <taxon>Alienimonas</taxon>
    </lineage>
</organism>
<feature type="chain" id="PRO_5021784001" evidence="1">
    <location>
        <begin position="25"/>
        <end position="317"/>
    </location>
</feature>
<evidence type="ECO:0000259" key="2">
    <source>
        <dbReference type="Pfam" id="PF01261"/>
    </source>
</evidence>
<proteinExistence type="predicted"/>
<accession>A0A517P4K5</accession>
<evidence type="ECO:0000256" key="1">
    <source>
        <dbReference type="SAM" id="SignalP"/>
    </source>
</evidence>
<dbReference type="InterPro" id="IPR013022">
    <property type="entry name" value="Xyl_isomerase-like_TIM-brl"/>
</dbReference>
<dbReference type="InterPro" id="IPR006311">
    <property type="entry name" value="TAT_signal"/>
</dbReference>
<sequence length="317" mass="34050" precursor="true">MYRRDFLASTAAATAALAAGPAFATPRHEGTGDAAPRPPVGVFTKSFQDWPIPKVCQAFAELGLDGLDLTVRPSGHIEPENAAAKLPGAVAAAEAAGVQILQLTTGVTDAGPDADRLFGAAAENGVPRLKLGYFRQGGAPLNQRMDEVRKTLAQIARLAEKHGVTPCLHVHSGDYLPSHGTMLYALLKDLPPERIGAYVDTLHMHVEGGDAGWRQGLELLAPWIKLCAVKNYRQEPAGRGDLGMAQWKKTVVPVADGFSPIPAFVKELNERGFAGPFSLHSEYQGGHSFEDLNTAETLEQTRQDWAFFQSVLGEVYS</sequence>
<dbReference type="EMBL" id="CP036265">
    <property type="protein sequence ID" value="QDT14291.1"/>
    <property type="molecule type" value="Genomic_DNA"/>
</dbReference>
<dbReference type="InterPro" id="IPR050312">
    <property type="entry name" value="IolE/XylAMocC-like"/>
</dbReference>
<protein>
    <submittedName>
        <fullName evidence="3">Xylose isomerase-like TIM barrel</fullName>
    </submittedName>
</protein>
<dbReference type="PANTHER" id="PTHR12110:SF41">
    <property type="entry name" value="INOSOSE DEHYDRATASE"/>
    <property type="match status" value="1"/>
</dbReference>
<gene>
    <name evidence="3" type="ORF">CA12_03630</name>
</gene>
<feature type="domain" description="Xylose isomerase-like TIM barrel" evidence="2">
    <location>
        <begin position="57"/>
        <end position="293"/>
    </location>
</feature>
<evidence type="ECO:0000313" key="3">
    <source>
        <dbReference type="EMBL" id="QDT14291.1"/>
    </source>
</evidence>
<feature type="signal peptide" evidence="1">
    <location>
        <begin position="1"/>
        <end position="24"/>
    </location>
</feature>
<evidence type="ECO:0000313" key="4">
    <source>
        <dbReference type="Proteomes" id="UP000318741"/>
    </source>
</evidence>
<dbReference type="Proteomes" id="UP000318741">
    <property type="component" value="Chromosome"/>
</dbReference>
<dbReference type="Pfam" id="PF01261">
    <property type="entry name" value="AP_endonuc_2"/>
    <property type="match status" value="1"/>
</dbReference>
<dbReference type="GO" id="GO:0016853">
    <property type="term" value="F:isomerase activity"/>
    <property type="evidence" value="ECO:0007669"/>
    <property type="project" value="UniProtKB-KW"/>
</dbReference>
<dbReference type="SUPFAM" id="SSF51658">
    <property type="entry name" value="Xylose isomerase-like"/>
    <property type="match status" value="1"/>
</dbReference>
<dbReference type="PANTHER" id="PTHR12110">
    <property type="entry name" value="HYDROXYPYRUVATE ISOMERASE"/>
    <property type="match status" value="1"/>
</dbReference>
<dbReference type="RefSeq" id="WP_145357003.1">
    <property type="nucleotide sequence ID" value="NZ_CP036265.1"/>
</dbReference>
<dbReference type="KEGG" id="acaf:CA12_03630"/>
<name>A0A517P4K5_9PLAN</name>
<dbReference type="PROSITE" id="PS51318">
    <property type="entry name" value="TAT"/>
    <property type="match status" value="1"/>
</dbReference>
<dbReference type="Gene3D" id="3.20.20.150">
    <property type="entry name" value="Divalent-metal-dependent TIM barrel enzymes"/>
    <property type="match status" value="1"/>
</dbReference>
<dbReference type="OrthoDB" id="248282at2"/>
<keyword evidence="1" id="KW-0732">Signal</keyword>
<reference evidence="3 4" key="1">
    <citation type="submission" date="2019-02" db="EMBL/GenBank/DDBJ databases">
        <title>Deep-cultivation of Planctomycetes and their phenomic and genomic characterization uncovers novel biology.</title>
        <authorList>
            <person name="Wiegand S."/>
            <person name="Jogler M."/>
            <person name="Boedeker C."/>
            <person name="Pinto D."/>
            <person name="Vollmers J."/>
            <person name="Rivas-Marin E."/>
            <person name="Kohn T."/>
            <person name="Peeters S.H."/>
            <person name="Heuer A."/>
            <person name="Rast P."/>
            <person name="Oberbeckmann S."/>
            <person name="Bunk B."/>
            <person name="Jeske O."/>
            <person name="Meyerdierks A."/>
            <person name="Storesund J.E."/>
            <person name="Kallscheuer N."/>
            <person name="Luecker S."/>
            <person name="Lage O.M."/>
            <person name="Pohl T."/>
            <person name="Merkel B.J."/>
            <person name="Hornburger P."/>
            <person name="Mueller R.-W."/>
            <person name="Bruemmer F."/>
            <person name="Labrenz M."/>
            <person name="Spormann A.M."/>
            <person name="Op den Camp H."/>
            <person name="Overmann J."/>
            <person name="Amann R."/>
            <person name="Jetten M.S.M."/>
            <person name="Mascher T."/>
            <person name="Medema M.H."/>
            <person name="Devos D.P."/>
            <person name="Kaster A.-K."/>
            <person name="Ovreas L."/>
            <person name="Rohde M."/>
            <person name="Galperin M.Y."/>
            <person name="Jogler C."/>
        </authorList>
    </citation>
    <scope>NUCLEOTIDE SEQUENCE [LARGE SCALE GENOMIC DNA]</scope>
    <source>
        <strain evidence="3 4">CA12</strain>
    </source>
</reference>
<dbReference type="InterPro" id="IPR036237">
    <property type="entry name" value="Xyl_isomerase-like_sf"/>
</dbReference>